<evidence type="ECO:0000259" key="6">
    <source>
        <dbReference type="Pfam" id="PF08100"/>
    </source>
</evidence>
<dbReference type="GO" id="GO:0032259">
    <property type="term" value="P:methylation"/>
    <property type="evidence" value="ECO:0007669"/>
    <property type="project" value="UniProtKB-KW"/>
</dbReference>
<comment type="caution">
    <text evidence="7">The sequence shown here is derived from an EMBL/GenBank/DDBJ whole genome shotgun (WGS) entry which is preliminary data.</text>
</comment>
<dbReference type="SUPFAM" id="SSF46785">
    <property type="entry name" value="Winged helix' DNA-binding domain"/>
    <property type="match status" value="1"/>
</dbReference>
<dbReference type="Pfam" id="PF08100">
    <property type="entry name" value="Dimerisation"/>
    <property type="match status" value="1"/>
</dbReference>
<evidence type="ECO:0000256" key="4">
    <source>
        <dbReference type="PIRSR" id="PIRSR005739-1"/>
    </source>
</evidence>
<evidence type="ECO:0000313" key="7">
    <source>
        <dbReference type="EMBL" id="GIH87699.1"/>
    </source>
</evidence>
<dbReference type="PROSITE" id="PS51683">
    <property type="entry name" value="SAM_OMT_II"/>
    <property type="match status" value="1"/>
</dbReference>
<proteinExistence type="predicted"/>
<dbReference type="Pfam" id="PF00891">
    <property type="entry name" value="Methyltransf_2"/>
    <property type="match status" value="1"/>
</dbReference>
<dbReference type="EMBL" id="BOOI01000066">
    <property type="protein sequence ID" value="GIH87699.1"/>
    <property type="molecule type" value="Genomic_DNA"/>
</dbReference>
<dbReference type="GO" id="GO:0046983">
    <property type="term" value="F:protein dimerization activity"/>
    <property type="evidence" value="ECO:0007669"/>
    <property type="project" value="InterPro"/>
</dbReference>
<dbReference type="PANTHER" id="PTHR43712">
    <property type="entry name" value="PUTATIVE (AFU_ORTHOLOGUE AFUA_4G14580)-RELATED"/>
    <property type="match status" value="1"/>
</dbReference>
<dbReference type="InterPro" id="IPR029063">
    <property type="entry name" value="SAM-dependent_MTases_sf"/>
</dbReference>
<evidence type="ECO:0000313" key="8">
    <source>
        <dbReference type="Proteomes" id="UP000655044"/>
    </source>
</evidence>
<evidence type="ECO:0000256" key="3">
    <source>
        <dbReference type="ARBA" id="ARBA00022691"/>
    </source>
</evidence>
<feature type="domain" description="O-methyltransferase dimerisation" evidence="6">
    <location>
        <begin position="9"/>
        <end position="84"/>
    </location>
</feature>
<evidence type="ECO:0000256" key="1">
    <source>
        <dbReference type="ARBA" id="ARBA00022603"/>
    </source>
</evidence>
<dbReference type="OrthoDB" id="4145676at2"/>
<accession>A0A8J3S9T0</accession>
<feature type="domain" description="O-methyltransferase C-terminal" evidence="5">
    <location>
        <begin position="108"/>
        <end position="315"/>
    </location>
</feature>
<dbReference type="CDD" id="cd02440">
    <property type="entry name" value="AdoMet_MTases"/>
    <property type="match status" value="1"/>
</dbReference>
<keyword evidence="1 7" id="KW-0489">Methyltransferase</keyword>
<dbReference type="InterPro" id="IPR012967">
    <property type="entry name" value="COMT_dimerisation"/>
</dbReference>
<keyword evidence="2" id="KW-0808">Transferase</keyword>
<dbReference type="InterPro" id="IPR001077">
    <property type="entry name" value="COMT_C"/>
</dbReference>
<dbReference type="PANTHER" id="PTHR43712:SF2">
    <property type="entry name" value="O-METHYLTRANSFERASE CICE"/>
    <property type="match status" value="1"/>
</dbReference>
<dbReference type="Gene3D" id="1.10.10.10">
    <property type="entry name" value="Winged helix-like DNA-binding domain superfamily/Winged helix DNA-binding domain"/>
    <property type="match status" value="1"/>
</dbReference>
<dbReference type="SUPFAM" id="SSF53335">
    <property type="entry name" value="S-adenosyl-L-methionine-dependent methyltransferases"/>
    <property type="match status" value="1"/>
</dbReference>
<dbReference type="GO" id="GO:0008171">
    <property type="term" value="F:O-methyltransferase activity"/>
    <property type="evidence" value="ECO:0007669"/>
    <property type="project" value="InterPro"/>
</dbReference>
<dbReference type="InterPro" id="IPR036388">
    <property type="entry name" value="WH-like_DNA-bd_sf"/>
</dbReference>
<dbReference type="RefSeq" id="WP_141704199.1">
    <property type="nucleotide sequence ID" value="NZ_BMQP01000044.1"/>
</dbReference>
<dbReference type="InterPro" id="IPR016461">
    <property type="entry name" value="COMT-like"/>
</dbReference>
<dbReference type="Gene3D" id="1.10.287.1350">
    <property type="match status" value="1"/>
</dbReference>
<reference evidence="7" key="1">
    <citation type="submission" date="2021-01" db="EMBL/GenBank/DDBJ databases">
        <title>Whole genome shotgun sequence of Planobispora rosea NBRC 15558.</title>
        <authorList>
            <person name="Komaki H."/>
            <person name="Tamura T."/>
        </authorList>
    </citation>
    <scope>NUCLEOTIDE SEQUENCE</scope>
    <source>
        <strain evidence="7">NBRC 15558</strain>
    </source>
</reference>
<dbReference type="PIRSF" id="PIRSF005739">
    <property type="entry name" value="O-mtase"/>
    <property type="match status" value="1"/>
</dbReference>
<dbReference type="AlphaFoldDB" id="A0A8J3S9T0"/>
<dbReference type="InterPro" id="IPR036390">
    <property type="entry name" value="WH_DNA-bd_sf"/>
</dbReference>
<dbReference type="Gene3D" id="3.40.50.150">
    <property type="entry name" value="Vaccinia Virus protein VP39"/>
    <property type="match status" value="1"/>
</dbReference>
<organism evidence="7 8">
    <name type="scientific">Planobispora rosea</name>
    <dbReference type="NCBI Taxonomy" id="35762"/>
    <lineage>
        <taxon>Bacteria</taxon>
        <taxon>Bacillati</taxon>
        <taxon>Actinomycetota</taxon>
        <taxon>Actinomycetes</taxon>
        <taxon>Streptosporangiales</taxon>
        <taxon>Streptosporangiaceae</taxon>
        <taxon>Planobispora</taxon>
    </lineage>
</organism>
<keyword evidence="8" id="KW-1185">Reference proteome</keyword>
<sequence length="336" mass="35925">MTTPVSSPWELISSYMPAQVLYVAAELDLAAHLAGGERDAAELAAVTGTHAPSLHRLLRAMACLELVTETAPGRFALTETGDRLRDDAPGSFRALARLFCGPDLWASWGLLIDSVRTGEPAWERVTGSPAFEWMARNPEGSAVFNRAMSEGTRRSAPSIIAGFDFTRFGTLVDVGGGDGTLLSAILRAVPGLRGVLFDLPSGLAEAGRNLDGLRDRCEIVSGDFFAEVPKGADAYLLKGVIHDWDDERATAILRVCRAAMAPESTLLLLELTMPERIDSPDAAVAVMGDINMLVATGGRERTETEFRALLAGAGFHSVEVTGPFPDTALWMISARP</sequence>
<keyword evidence="3" id="KW-0949">S-adenosyl-L-methionine</keyword>
<protein>
    <submittedName>
        <fullName evidence="7">Methyltransferase</fullName>
    </submittedName>
</protein>
<evidence type="ECO:0000259" key="5">
    <source>
        <dbReference type="Pfam" id="PF00891"/>
    </source>
</evidence>
<evidence type="ECO:0000256" key="2">
    <source>
        <dbReference type="ARBA" id="ARBA00022679"/>
    </source>
</evidence>
<name>A0A8J3S9T0_PLARO</name>
<gene>
    <name evidence="7" type="ORF">Pro02_61070</name>
</gene>
<dbReference type="Proteomes" id="UP000655044">
    <property type="component" value="Unassembled WGS sequence"/>
</dbReference>
<feature type="active site" description="Proton acceptor" evidence="4">
    <location>
        <position position="242"/>
    </location>
</feature>